<dbReference type="GO" id="GO:0008767">
    <property type="term" value="F:UDP-galactopyranose mutase activity"/>
    <property type="evidence" value="ECO:0007669"/>
    <property type="project" value="InterPro"/>
</dbReference>
<dbReference type="InterPro" id="IPR015899">
    <property type="entry name" value="UDP-GalPyranose_mutase_C"/>
</dbReference>
<dbReference type="SUPFAM" id="SSF54373">
    <property type="entry name" value="FAD-linked reductases, C-terminal domain"/>
    <property type="match status" value="1"/>
</dbReference>
<dbReference type="Gene3D" id="3.40.50.720">
    <property type="entry name" value="NAD(P)-binding Rossmann-like Domain"/>
    <property type="match status" value="3"/>
</dbReference>
<keyword evidence="7" id="KW-0732">Signal</keyword>
<dbReference type="PANTHER" id="PTHR21197:SF0">
    <property type="entry name" value="UDP-GALACTOPYRANOSE MUTASE"/>
    <property type="match status" value="1"/>
</dbReference>
<dbReference type="NCBIfam" id="TIGR00031">
    <property type="entry name" value="UDP-GALP_mutase"/>
    <property type="match status" value="1"/>
</dbReference>
<sequence>MGAEACTPKRATFALALGLACFFLLQGRSAPLESYPRAGAHARLAREDGRLLQDGGSLSADRLAARYARYRQSKYRSEHHKPRVLSYRPDSVKAVAALEDDYDVVMVGAGLSGGVLAERLARLAGAKVLLIDKRDHIGGNCFDYLDPDAHVLVNRYGAHLFHTDLAHVYEYITSLHPWERYDHQVLARVDGRLVPVPVNINSVNALLNLTIKTESEMDAWLKKTQQPPAHGGAPRNSKEMALSRVGPALYAKLFEPYTKKQWAKDPAELAPSVTARIPVRNNFDNRYFADRFQALPSGGYTAFFNSLLAHPNITTLLNVDFFDVRARLSKRAKLFYTGPVDTYFKAAGLGRLEYRSIRFVRELYRNHGFFQPVSVVNYPQDERDCGFADCSFTRIVEYKHYYGQQSPHTVTFREYSSDEGEPYYPVPSQRNVELYAKFKALADAEKGVFFVGRLANYKYFNMDQAIDNALSIYEQTLCDVMPASAACAAVRRGEHPAMWATKRAAIPPSSASQPTRGATVAGGGLVGRAQDQAMETAWRSPSDD</sequence>
<keyword evidence="10" id="KW-1185">Reference proteome</keyword>
<evidence type="ECO:0000256" key="2">
    <source>
        <dbReference type="ARBA" id="ARBA00009321"/>
    </source>
</evidence>
<dbReference type="OMA" id="INVHKYG"/>
<evidence type="ECO:0000256" key="7">
    <source>
        <dbReference type="SAM" id="SignalP"/>
    </source>
</evidence>
<dbReference type="SUPFAM" id="SSF51971">
    <property type="entry name" value="Nucleotide-binding domain"/>
    <property type="match status" value="1"/>
</dbReference>
<evidence type="ECO:0000256" key="1">
    <source>
        <dbReference type="ARBA" id="ARBA00001974"/>
    </source>
</evidence>
<dbReference type="GO" id="GO:0050660">
    <property type="term" value="F:flavin adenine dinucleotide binding"/>
    <property type="evidence" value="ECO:0007669"/>
    <property type="project" value="TreeGrafter"/>
</dbReference>
<protein>
    <recommendedName>
        <fullName evidence="8">UDP-galactopyranose mutase C-terminal domain-containing protein</fullName>
    </recommendedName>
</protein>
<dbReference type="Pfam" id="PF03275">
    <property type="entry name" value="GLF"/>
    <property type="match status" value="1"/>
</dbReference>
<dbReference type="Pfam" id="PF13450">
    <property type="entry name" value="NAD_binding_8"/>
    <property type="match status" value="1"/>
</dbReference>
<organism evidence="9 10">
    <name type="scientific">Diacronema lutheri</name>
    <name type="common">Unicellular marine alga</name>
    <name type="synonym">Monochrysis lutheri</name>
    <dbReference type="NCBI Taxonomy" id="2081491"/>
    <lineage>
        <taxon>Eukaryota</taxon>
        <taxon>Haptista</taxon>
        <taxon>Haptophyta</taxon>
        <taxon>Pavlovophyceae</taxon>
        <taxon>Pavlovales</taxon>
        <taxon>Pavlovaceae</taxon>
        <taxon>Diacronema</taxon>
    </lineage>
</organism>
<dbReference type="OrthoDB" id="7777654at2759"/>
<evidence type="ECO:0000259" key="8">
    <source>
        <dbReference type="Pfam" id="PF03275"/>
    </source>
</evidence>
<feature type="signal peptide" evidence="7">
    <location>
        <begin position="1"/>
        <end position="29"/>
    </location>
</feature>
<evidence type="ECO:0000256" key="5">
    <source>
        <dbReference type="ARBA" id="ARBA00023235"/>
    </source>
</evidence>
<keyword evidence="4" id="KW-0274">FAD</keyword>
<evidence type="ECO:0000256" key="4">
    <source>
        <dbReference type="ARBA" id="ARBA00022827"/>
    </source>
</evidence>
<feature type="chain" id="PRO_5035271514" description="UDP-galactopyranose mutase C-terminal domain-containing protein" evidence="7">
    <location>
        <begin position="30"/>
        <end position="544"/>
    </location>
</feature>
<feature type="region of interest" description="Disordered" evidence="6">
    <location>
        <begin position="505"/>
        <end position="544"/>
    </location>
</feature>
<dbReference type="PANTHER" id="PTHR21197">
    <property type="entry name" value="UDP-GALACTOPYRANOSE MUTASE"/>
    <property type="match status" value="1"/>
</dbReference>
<evidence type="ECO:0000256" key="6">
    <source>
        <dbReference type="SAM" id="MobiDB-lite"/>
    </source>
</evidence>
<gene>
    <name evidence="9" type="ORF">KFE25_008486</name>
</gene>
<keyword evidence="5" id="KW-0413">Isomerase</keyword>
<dbReference type="Proteomes" id="UP000751190">
    <property type="component" value="Unassembled WGS sequence"/>
</dbReference>
<keyword evidence="3" id="KW-0285">Flavoprotein</keyword>
<evidence type="ECO:0000313" key="9">
    <source>
        <dbReference type="EMBL" id="KAG8470065.1"/>
    </source>
</evidence>
<dbReference type="AlphaFoldDB" id="A0A8J5Y286"/>
<comment type="similarity">
    <text evidence="2">Belongs to the UDP-galactopyranose/dTDP-fucopyranose mutase family.</text>
</comment>
<proteinExistence type="inferred from homology"/>
<dbReference type="InterPro" id="IPR004379">
    <property type="entry name" value="UDP-GALP_mutase"/>
</dbReference>
<comment type="cofactor">
    <cofactor evidence="1">
        <name>FAD</name>
        <dbReference type="ChEBI" id="CHEBI:57692"/>
    </cofactor>
</comment>
<comment type="caution">
    <text evidence="9">The sequence shown here is derived from an EMBL/GenBank/DDBJ whole genome shotgun (WGS) entry which is preliminary data.</text>
</comment>
<evidence type="ECO:0000313" key="10">
    <source>
        <dbReference type="Proteomes" id="UP000751190"/>
    </source>
</evidence>
<evidence type="ECO:0000256" key="3">
    <source>
        <dbReference type="ARBA" id="ARBA00022630"/>
    </source>
</evidence>
<reference evidence="9" key="1">
    <citation type="submission" date="2021-05" db="EMBL/GenBank/DDBJ databases">
        <title>The genome of the haptophyte Pavlova lutheri (Diacronema luteri, Pavlovales) - a model for lipid biosynthesis in eukaryotic algae.</title>
        <authorList>
            <person name="Hulatt C.J."/>
            <person name="Posewitz M.C."/>
        </authorList>
    </citation>
    <scope>NUCLEOTIDE SEQUENCE</scope>
    <source>
        <strain evidence="9">NIVA-4/92</strain>
    </source>
</reference>
<dbReference type="EMBL" id="JAGTXO010000001">
    <property type="protein sequence ID" value="KAG8470065.1"/>
    <property type="molecule type" value="Genomic_DNA"/>
</dbReference>
<accession>A0A8J5Y286</accession>
<feature type="domain" description="UDP-galactopyranose mutase C-terminal" evidence="8">
    <location>
        <begin position="252"/>
        <end position="459"/>
    </location>
</feature>
<name>A0A8J5Y286_DIALT</name>